<reference evidence="2 3" key="1">
    <citation type="submission" date="2023-10" db="EMBL/GenBank/DDBJ databases">
        <title>179-bfca-hs.</title>
        <authorList>
            <person name="Miliotis G."/>
            <person name="Sengupta P."/>
            <person name="Hameed A."/>
            <person name="Chuvochina M."/>
            <person name="Mcdonagh F."/>
            <person name="Simpson A.C."/>
            <person name="Singh N.K."/>
            <person name="Rekha P.D."/>
            <person name="Raman K."/>
            <person name="Hugenholtz P."/>
            <person name="Venkateswaran K."/>
        </authorList>
    </citation>
    <scope>NUCLEOTIDE SEQUENCE [LARGE SCALE GENOMIC DNA]</scope>
    <source>
        <strain evidence="2 3">179-BFC-A-HS</strain>
    </source>
</reference>
<protein>
    <submittedName>
        <fullName evidence="2">VOC family protein</fullName>
    </submittedName>
</protein>
<dbReference type="RefSeq" id="WP_320384536.1">
    <property type="nucleotide sequence ID" value="NZ_JAROCA020000001.1"/>
</dbReference>
<comment type="caution">
    <text evidence="2">The sequence shown here is derived from an EMBL/GenBank/DDBJ whole genome shotgun (WGS) entry which is preliminary data.</text>
</comment>
<dbReference type="Proteomes" id="UP001228376">
    <property type="component" value="Unassembled WGS sequence"/>
</dbReference>
<accession>A0ABU5CI99</accession>
<keyword evidence="3" id="KW-1185">Reference proteome</keyword>
<dbReference type="Gene3D" id="3.10.180.10">
    <property type="entry name" value="2,3-Dihydroxybiphenyl 1,2-Dioxygenase, domain 1"/>
    <property type="match status" value="1"/>
</dbReference>
<evidence type="ECO:0000259" key="1">
    <source>
        <dbReference type="Pfam" id="PF00903"/>
    </source>
</evidence>
<dbReference type="EMBL" id="JAROCA020000001">
    <property type="protein sequence ID" value="MDY0405567.1"/>
    <property type="molecule type" value="Genomic_DNA"/>
</dbReference>
<gene>
    <name evidence="2" type="ORF">P5G51_009320</name>
</gene>
<feature type="domain" description="Glyoxalase/fosfomycin resistance/dioxygenase" evidence="1">
    <location>
        <begin position="8"/>
        <end position="38"/>
    </location>
</feature>
<evidence type="ECO:0000313" key="3">
    <source>
        <dbReference type="Proteomes" id="UP001228376"/>
    </source>
</evidence>
<dbReference type="SUPFAM" id="SSF54593">
    <property type="entry name" value="Glyoxalase/Bleomycin resistance protein/Dihydroxybiphenyl dioxygenase"/>
    <property type="match status" value="1"/>
</dbReference>
<name>A0ABU5CI99_9BACI</name>
<sequence length="52" mass="5942">MKPIQNQIPAVFIHVRDLKKSAKWYSDIFGLDIDLDKVVSPVYNVPMKGRLG</sequence>
<dbReference type="InterPro" id="IPR004360">
    <property type="entry name" value="Glyas_Fos-R_dOase_dom"/>
</dbReference>
<organism evidence="2 3">
    <name type="scientific">Tigheibacillus jepli</name>
    <dbReference type="NCBI Taxonomy" id="3035914"/>
    <lineage>
        <taxon>Bacteria</taxon>
        <taxon>Bacillati</taxon>
        <taxon>Bacillota</taxon>
        <taxon>Bacilli</taxon>
        <taxon>Bacillales</taxon>
        <taxon>Bacillaceae</taxon>
        <taxon>Tigheibacillus</taxon>
    </lineage>
</organism>
<dbReference type="Pfam" id="PF00903">
    <property type="entry name" value="Glyoxalase"/>
    <property type="match status" value="1"/>
</dbReference>
<evidence type="ECO:0000313" key="2">
    <source>
        <dbReference type="EMBL" id="MDY0405567.1"/>
    </source>
</evidence>
<dbReference type="CDD" id="cd06587">
    <property type="entry name" value="VOC"/>
    <property type="match status" value="1"/>
</dbReference>
<dbReference type="InterPro" id="IPR029068">
    <property type="entry name" value="Glyas_Bleomycin-R_OHBP_Dase"/>
</dbReference>
<proteinExistence type="predicted"/>